<protein>
    <submittedName>
        <fullName evidence="1">HD superfamily phosphohydrolase</fullName>
    </submittedName>
</protein>
<organism evidence="1 2">
    <name type="scientific">Limosilactobacillus mucosae DSM 13345</name>
    <dbReference type="NCBI Taxonomy" id="1423771"/>
    <lineage>
        <taxon>Bacteria</taxon>
        <taxon>Bacillati</taxon>
        <taxon>Bacillota</taxon>
        <taxon>Bacilli</taxon>
        <taxon>Lactobacillales</taxon>
        <taxon>Lactobacillaceae</taxon>
        <taxon>Limosilactobacillus</taxon>
    </lineage>
</organism>
<dbReference type="SUPFAM" id="SSF109604">
    <property type="entry name" value="HD-domain/PDEase-like"/>
    <property type="match status" value="1"/>
</dbReference>
<accession>A0A0R1P5S9</accession>
<proteinExistence type="predicted"/>
<dbReference type="GO" id="GO:0016787">
    <property type="term" value="F:hydrolase activity"/>
    <property type="evidence" value="ECO:0007669"/>
    <property type="project" value="UniProtKB-KW"/>
</dbReference>
<evidence type="ECO:0000313" key="2">
    <source>
        <dbReference type="Proteomes" id="UP000050901"/>
    </source>
</evidence>
<reference evidence="1 2" key="1">
    <citation type="journal article" date="2015" name="Genome Announc.">
        <title>Expanding the biotechnology potential of lactobacilli through comparative genomics of 213 strains and associated genera.</title>
        <authorList>
            <person name="Sun Z."/>
            <person name="Harris H.M."/>
            <person name="McCann A."/>
            <person name="Guo C."/>
            <person name="Argimon S."/>
            <person name="Zhang W."/>
            <person name="Yang X."/>
            <person name="Jeffery I.B."/>
            <person name="Cooney J.C."/>
            <person name="Kagawa T.F."/>
            <person name="Liu W."/>
            <person name="Song Y."/>
            <person name="Salvetti E."/>
            <person name="Wrobel A."/>
            <person name="Rasinkangas P."/>
            <person name="Parkhill J."/>
            <person name="Rea M.C."/>
            <person name="O'Sullivan O."/>
            <person name="Ritari J."/>
            <person name="Douillard F.P."/>
            <person name="Paul Ross R."/>
            <person name="Yang R."/>
            <person name="Briner A.E."/>
            <person name="Felis G.E."/>
            <person name="de Vos W.M."/>
            <person name="Barrangou R."/>
            <person name="Klaenhammer T.R."/>
            <person name="Caufield P.W."/>
            <person name="Cui Y."/>
            <person name="Zhang H."/>
            <person name="O'Toole P.W."/>
        </authorList>
    </citation>
    <scope>NUCLEOTIDE SEQUENCE [LARGE SCALE GENOMIC DNA]</scope>
    <source>
        <strain evidence="1 2">DSM 13345</strain>
    </source>
</reference>
<dbReference type="InterPro" id="IPR003607">
    <property type="entry name" value="HD/PDEase_dom"/>
</dbReference>
<dbReference type="Pfam" id="PF12917">
    <property type="entry name" value="YfbR-like"/>
    <property type="match status" value="1"/>
</dbReference>
<dbReference type="CDD" id="cd00077">
    <property type="entry name" value="HDc"/>
    <property type="match status" value="1"/>
</dbReference>
<dbReference type="EMBL" id="AZEQ01000001">
    <property type="protein sequence ID" value="KRL27596.1"/>
    <property type="molecule type" value="Genomic_DNA"/>
</dbReference>
<dbReference type="AlphaFoldDB" id="A0A0R1P5S9"/>
<sequence>MKAGDPMGMHEYLKSLSDLEMINRAPGYFKFEQHNVAAHSFKVTQAAQMLGDIEEQSGNEVDWRSLYEKALNHDYTERFIGDIKTPVKYATPELREMLAKVDDSLTDNFIETEIPPEFRQAYRRRFSEGKDDSLEGRILSVADKIDLMYESFGEIQKGNPEPVYMDIYRSSLESIMEFHEMASVKYFLKKILPELLKDNAGTQSQTQLAVITTQIIQR</sequence>
<evidence type="ECO:0000313" key="1">
    <source>
        <dbReference type="EMBL" id="KRL27596.1"/>
    </source>
</evidence>
<comment type="caution">
    <text evidence="1">The sequence shown here is derived from an EMBL/GenBank/DDBJ whole genome shotgun (WGS) entry which is preliminary data.</text>
</comment>
<dbReference type="PATRIC" id="fig|1423771.3.peg.112"/>
<gene>
    <name evidence="1" type="ORF">FC47_GL000113</name>
</gene>
<name>A0A0R1P5S9_LIMMU</name>
<dbReference type="Proteomes" id="UP000050901">
    <property type="component" value="Unassembled WGS sequence"/>
</dbReference>
<dbReference type="Gene3D" id="1.10.3210.10">
    <property type="entry name" value="Hypothetical protein af1432"/>
    <property type="match status" value="1"/>
</dbReference>
<keyword evidence="1" id="KW-0378">Hydrolase</keyword>